<dbReference type="GO" id="GO:0004540">
    <property type="term" value="F:RNA nuclease activity"/>
    <property type="evidence" value="ECO:0007669"/>
    <property type="project" value="TreeGrafter"/>
</dbReference>
<comment type="caution">
    <text evidence="7">The sequence shown here is derived from an EMBL/GenBank/DDBJ whole genome shotgun (WGS) entry which is preliminary data.</text>
</comment>
<dbReference type="AlphaFoldDB" id="X1F0R7"/>
<dbReference type="InterPro" id="IPR002716">
    <property type="entry name" value="PIN_dom"/>
</dbReference>
<evidence type="ECO:0000256" key="1">
    <source>
        <dbReference type="ARBA" id="ARBA00022649"/>
    </source>
</evidence>
<keyword evidence="2" id="KW-0540">Nuclease</keyword>
<dbReference type="Pfam" id="PF01850">
    <property type="entry name" value="PIN"/>
    <property type="match status" value="1"/>
</dbReference>
<evidence type="ECO:0000259" key="6">
    <source>
        <dbReference type="Pfam" id="PF01850"/>
    </source>
</evidence>
<evidence type="ECO:0000256" key="4">
    <source>
        <dbReference type="ARBA" id="ARBA00022801"/>
    </source>
</evidence>
<evidence type="ECO:0000256" key="3">
    <source>
        <dbReference type="ARBA" id="ARBA00022723"/>
    </source>
</evidence>
<gene>
    <name evidence="7" type="ORF">S03H2_22712</name>
</gene>
<keyword evidence="4" id="KW-0378">Hydrolase</keyword>
<evidence type="ECO:0000256" key="2">
    <source>
        <dbReference type="ARBA" id="ARBA00022722"/>
    </source>
</evidence>
<evidence type="ECO:0000313" key="7">
    <source>
        <dbReference type="EMBL" id="GAH39231.1"/>
    </source>
</evidence>
<keyword evidence="3" id="KW-0479">Metal-binding</keyword>
<dbReference type="GO" id="GO:0016787">
    <property type="term" value="F:hydrolase activity"/>
    <property type="evidence" value="ECO:0007669"/>
    <property type="project" value="UniProtKB-KW"/>
</dbReference>
<dbReference type="PANTHER" id="PTHR42740:SF1">
    <property type="entry name" value="RIBONUCLEASE VAPC3"/>
    <property type="match status" value="1"/>
</dbReference>
<proteinExistence type="predicted"/>
<feature type="domain" description="PIN" evidence="6">
    <location>
        <begin position="4"/>
        <end position="99"/>
    </location>
</feature>
<name>X1F0R7_9ZZZZ</name>
<sequence>LVNTVRKLIESNRAYLCGVLLSELLQGIKNQRERMTVKKALHGLPYIEMDIERWEEAGNISLGLRKKGRLIPLTDIFVAVLAIHYNLEVFTLDVHFQLIPGISLFKGQA</sequence>
<dbReference type="InterPro" id="IPR029060">
    <property type="entry name" value="PIN-like_dom_sf"/>
</dbReference>
<reference evidence="7" key="1">
    <citation type="journal article" date="2014" name="Front. Microbiol.">
        <title>High frequency of phylogenetically diverse reductive dehalogenase-homologous genes in deep subseafloor sedimentary metagenomes.</title>
        <authorList>
            <person name="Kawai M."/>
            <person name="Futagami T."/>
            <person name="Toyoda A."/>
            <person name="Takaki Y."/>
            <person name="Nishi S."/>
            <person name="Hori S."/>
            <person name="Arai W."/>
            <person name="Tsubouchi T."/>
            <person name="Morono Y."/>
            <person name="Uchiyama I."/>
            <person name="Ito T."/>
            <person name="Fujiyama A."/>
            <person name="Inagaki F."/>
            <person name="Takami H."/>
        </authorList>
    </citation>
    <scope>NUCLEOTIDE SEQUENCE</scope>
    <source>
        <strain evidence="7">Expedition CK06-06</strain>
    </source>
</reference>
<keyword evidence="1" id="KW-1277">Toxin-antitoxin system</keyword>
<dbReference type="SUPFAM" id="SSF88723">
    <property type="entry name" value="PIN domain-like"/>
    <property type="match status" value="1"/>
</dbReference>
<dbReference type="GO" id="GO:0046872">
    <property type="term" value="F:metal ion binding"/>
    <property type="evidence" value="ECO:0007669"/>
    <property type="project" value="UniProtKB-KW"/>
</dbReference>
<accession>X1F0R7</accession>
<evidence type="ECO:0000256" key="5">
    <source>
        <dbReference type="ARBA" id="ARBA00022842"/>
    </source>
</evidence>
<keyword evidence="5" id="KW-0460">Magnesium</keyword>
<feature type="non-terminal residue" evidence="7">
    <location>
        <position position="1"/>
    </location>
</feature>
<dbReference type="EMBL" id="BARU01012280">
    <property type="protein sequence ID" value="GAH39231.1"/>
    <property type="molecule type" value="Genomic_DNA"/>
</dbReference>
<organism evidence="7">
    <name type="scientific">marine sediment metagenome</name>
    <dbReference type="NCBI Taxonomy" id="412755"/>
    <lineage>
        <taxon>unclassified sequences</taxon>
        <taxon>metagenomes</taxon>
        <taxon>ecological metagenomes</taxon>
    </lineage>
</organism>
<dbReference type="Gene3D" id="3.40.50.1010">
    <property type="entry name" value="5'-nuclease"/>
    <property type="match status" value="1"/>
</dbReference>
<dbReference type="InterPro" id="IPR051749">
    <property type="entry name" value="PINc/VapC_TA_RNase"/>
</dbReference>
<protein>
    <recommendedName>
        <fullName evidence="6">PIN domain-containing protein</fullName>
    </recommendedName>
</protein>
<dbReference type="PANTHER" id="PTHR42740">
    <property type="entry name" value="RIBONUCLEASE VAPC3"/>
    <property type="match status" value="1"/>
</dbReference>